<dbReference type="PANTHER" id="PTHR12788">
    <property type="entry name" value="PROTEIN-TYROSINE SULFOTRANSFERASE 2"/>
    <property type="match status" value="1"/>
</dbReference>
<dbReference type="InterPro" id="IPR027417">
    <property type="entry name" value="P-loop_NTPase"/>
</dbReference>
<dbReference type="InterPro" id="IPR026634">
    <property type="entry name" value="TPST-like"/>
</dbReference>
<gene>
    <name evidence="2" type="ORF">C8D93_106153</name>
</gene>
<dbReference type="OrthoDB" id="9815894at2"/>
<accession>A0A318E6Q9</accession>
<dbReference type="EMBL" id="QICN01000006">
    <property type="protein sequence ID" value="PXV67176.1"/>
    <property type="molecule type" value="Genomic_DNA"/>
</dbReference>
<protein>
    <submittedName>
        <fullName evidence="2">Sulfotransferase family protein</fullName>
    </submittedName>
</protein>
<comment type="caution">
    <text evidence="2">The sequence shown here is derived from an EMBL/GenBank/DDBJ whole genome shotgun (WGS) entry which is preliminary data.</text>
</comment>
<name>A0A318E6Q9_9GAMM</name>
<dbReference type="Proteomes" id="UP000248330">
    <property type="component" value="Unassembled WGS sequence"/>
</dbReference>
<keyword evidence="3" id="KW-1185">Reference proteome</keyword>
<dbReference type="GO" id="GO:0008476">
    <property type="term" value="F:protein-tyrosine sulfotransferase activity"/>
    <property type="evidence" value="ECO:0007669"/>
    <property type="project" value="InterPro"/>
</dbReference>
<evidence type="ECO:0000313" key="3">
    <source>
        <dbReference type="Proteomes" id="UP000248330"/>
    </source>
</evidence>
<dbReference type="AlphaFoldDB" id="A0A318E6Q9"/>
<dbReference type="Pfam" id="PF13469">
    <property type="entry name" value="Sulfotransfer_3"/>
    <property type="match status" value="1"/>
</dbReference>
<proteinExistence type="predicted"/>
<dbReference type="PANTHER" id="PTHR12788:SF10">
    <property type="entry name" value="PROTEIN-TYROSINE SULFOTRANSFERASE"/>
    <property type="match status" value="1"/>
</dbReference>
<evidence type="ECO:0000256" key="1">
    <source>
        <dbReference type="ARBA" id="ARBA00022679"/>
    </source>
</evidence>
<evidence type="ECO:0000313" key="2">
    <source>
        <dbReference type="EMBL" id="PXV67176.1"/>
    </source>
</evidence>
<keyword evidence="1 2" id="KW-0808">Transferase</keyword>
<reference evidence="2 3" key="1">
    <citation type="submission" date="2018-04" db="EMBL/GenBank/DDBJ databases">
        <title>Genomic Encyclopedia of Type Strains, Phase IV (KMG-IV): sequencing the most valuable type-strain genomes for metagenomic binning, comparative biology and taxonomic classification.</title>
        <authorList>
            <person name="Goeker M."/>
        </authorList>
    </citation>
    <scope>NUCLEOTIDE SEQUENCE [LARGE SCALE GENOMIC DNA]</scope>
    <source>
        <strain evidence="2 3">DSM 104150</strain>
    </source>
</reference>
<dbReference type="SUPFAM" id="SSF52540">
    <property type="entry name" value="P-loop containing nucleoside triphosphate hydrolases"/>
    <property type="match status" value="1"/>
</dbReference>
<sequence>MNTQASSDRAATTSFAVPAWVDWLGGSVARRPRLWQRLGRLESSALRERIQATPIQAPVYVSGLARSGSTVLLEMLAAHPDMATHRYRDFPLVYTPWWWNRFLDRAQRPPAAATERAHGDGILVTPDSPEAVEEVLWMGFFPHLHRPGASDVLGFMTDAPVFEDFYRDHLRKLLLLRGGRRYLAKGNYNTTRIEYLLNLFPDARFVLPVREPAAHVASLMRQHRRFAERHAADPRALRYMSRLGHFEFGLDRRPVHIGDGSEASAIAAAWAAGREAEGYARAWNDLYRFVADRLDAMPALREAVLIVRHEDLCMEPERSLRRLFAHCALDAGPAYFERCVAQLRCGAVGGPGLDASDRQIIQQITAETAARYGYGRGAGIATPPLRTARSEDPFSRRLTG</sequence>
<dbReference type="RefSeq" id="WP_110265492.1">
    <property type="nucleotide sequence ID" value="NZ_CAWNXA010000006.1"/>
</dbReference>
<dbReference type="Gene3D" id="3.40.50.300">
    <property type="entry name" value="P-loop containing nucleotide triphosphate hydrolases"/>
    <property type="match status" value="1"/>
</dbReference>
<organism evidence="2 3">
    <name type="scientific">Sinimarinibacterium flocculans</name>
    <dbReference type="NCBI Taxonomy" id="985250"/>
    <lineage>
        <taxon>Bacteria</taxon>
        <taxon>Pseudomonadati</taxon>
        <taxon>Pseudomonadota</taxon>
        <taxon>Gammaproteobacteria</taxon>
        <taxon>Nevskiales</taxon>
        <taxon>Nevskiaceae</taxon>
        <taxon>Sinimarinibacterium</taxon>
    </lineage>
</organism>